<gene>
    <name evidence="2" type="ORF">PCOR1329_LOCUS47433</name>
</gene>
<keyword evidence="3" id="KW-1185">Reference proteome</keyword>
<dbReference type="Proteomes" id="UP001189429">
    <property type="component" value="Unassembled WGS sequence"/>
</dbReference>
<comment type="caution">
    <text evidence="2">The sequence shown here is derived from an EMBL/GenBank/DDBJ whole genome shotgun (WGS) entry which is preliminary data.</text>
</comment>
<name>A0ABN9UE09_9DINO</name>
<evidence type="ECO:0000313" key="3">
    <source>
        <dbReference type="Proteomes" id="UP001189429"/>
    </source>
</evidence>
<evidence type="ECO:0000313" key="2">
    <source>
        <dbReference type="EMBL" id="CAK0857267.1"/>
    </source>
</evidence>
<protein>
    <recommendedName>
        <fullName evidence="4">HAT C-terminal dimerisation domain-containing protein</fullName>
    </recommendedName>
</protein>
<feature type="region of interest" description="Disordered" evidence="1">
    <location>
        <begin position="190"/>
        <end position="213"/>
    </location>
</feature>
<evidence type="ECO:0000256" key="1">
    <source>
        <dbReference type="SAM" id="MobiDB-lite"/>
    </source>
</evidence>
<feature type="non-terminal residue" evidence="2">
    <location>
        <position position="301"/>
    </location>
</feature>
<feature type="non-terminal residue" evidence="2">
    <location>
        <position position="1"/>
    </location>
</feature>
<accession>A0ABN9UE09</accession>
<proteinExistence type="predicted"/>
<reference evidence="2" key="1">
    <citation type="submission" date="2023-10" db="EMBL/GenBank/DDBJ databases">
        <authorList>
            <person name="Chen Y."/>
            <person name="Shah S."/>
            <person name="Dougan E. K."/>
            <person name="Thang M."/>
            <person name="Chan C."/>
        </authorList>
    </citation>
    <scope>NUCLEOTIDE SEQUENCE [LARGE SCALE GENOMIC DNA]</scope>
</reference>
<feature type="compositionally biased region" description="Acidic residues" evidence="1">
    <location>
        <begin position="193"/>
        <end position="211"/>
    </location>
</feature>
<sequence>PIHEALRAGGANPVAGVSCAIDMWDAAKEPSREAIANMSFPDDTKTDMVAPLKTEFKRRFDIWRGKYHMAGHLLRPKFLLEASLESVNPFFFLAALESHFEKFYRAEKCPVGISTCEWYSMRFYDDAEDASVLYLPATWLCASRMSGSQSERDFSIAGAASENRLGPRVNKRGLLAHIYWAADCQAGSHAESSESESAESDAGDDGEPGDLEDVKQEFGDMKESIVESPFQKLAKLALNGVKLCINSLRPASEGGPSRGPPAALPLLGTLLDCIVTQRSIGRSGSGPLRVAEACQGHDNKQ</sequence>
<dbReference type="EMBL" id="CAUYUJ010015715">
    <property type="protein sequence ID" value="CAK0857267.1"/>
    <property type="molecule type" value="Genomic_DNA"/>
</dbReference>
<evidence type="ECO:0008006" key="4">
    <source>
        <dbReference type="Google" id="ProtNLM"/>
    </source>
</evidence>
<organism evidence="2 3">
    <name type="scientific">Prorocentrum cordatum</name>
    <dbReference type="NCBI Taxonomy" id="2364126"/>
    <lineage>
        <taxon>Eukaryota</taxon>
        <taxon>Sar</taxon>
        <taxon>Alveolata</taxon>
        <taxon>Dinophyceae</taxon>
        <taxon>Prorocentrales</taxon>
        <taxon>Prorocentraceae</taxon>
        <taxon>Prorocentrum</taxon>
    </lineage>
</organism>